<feature type="transmembrane region" description="Helical" evidence="1">
    <location>
        <begin position="31"/>
        <end position="51"/>
    </location>
</feature>
<dbReference type="GO" id="GO:0016747">
    <property type="term" value="F:acyltransferase activity, transferring groups other than amino-acyl groups"/>
    <property type="evidence" value="ECO:0007669"/>
    <property type="project" value="InterPro"/>
</dbReference>
<feature type="transmembrane region" description="Helical" evidence="1">
    <location>
        <begin position="161"/>
        <end position="180"/>
    </location>
</feature>
<dbReference type="Pfam" id="PF19040">
    <property type="entry name" value="SGNH"/>
    <property type="match status" value="1"/>
</dbReference>
<feature type="transmembrane region" description="Helical" evidence="1">
    <location>
        <begin position="72"/>
        <end position="90"/>
    </location>
</feature>
<dbReference type="InterPro" id="IPR050879">
    <property type="entry name" value="Acyltransferase_3"/>
</dbReference>
<evidence type="ECO:0000313" key="4">
    <source>
        <dbReference type="EMBL" id="MBB4005501.1"/>
    </source>
</evidence>
<dbReference type="RefSeq" id="WP_183211128.1">
    <property type="nucleotide sequence ID" value="NZ_JAAAMM010000007.1"/>
</dbReference>
<sequence>MQYRAEIDGLRAVAVVPVILFHAGIEGFDGGFLGVDVFFVISGFLITAIITEELETERFSLARFYERRARRILPALTVMMLVCLPFAWMWMLPSELVRFGRSLAATAVFLSNVLYWRQTDYFSPDAELNPLLHTWSLSVEEQFYILFPLILMLMWRRSRRWVAPVLVLGILVSLALAEWGGRNAPAATFFLAPSRAFELLLGALAALFVRRFGETHSGAASAAGLFMVVSAIAFLGDRAATPSLWTLIPVIGTALILVFGREGTAVAAILRIRPLVGIGLISYSLYLWHQPVLAFAKIRLAESAGGVLLAGLFVLIFLAGVASWAFVERPFRHRRGTLRGPGRMLALSAASIVGVAAIGALLNSGNGVYWRTTPIGEPFAEIALLEQSMAPNYGLDKSCRSTEPEIAPSCRTAPNPTTALWGDSFAMHLAQAIADSPTPMPFAQRTVSQCGPIPGLAVMGSVTSWQSCLAFNDAALSWILSDEAVRTVIISSPFDQAARTIYRRDGTVIRDEAAGRAAVMKALVALSGQLADAGKRLVIVGPPPASRANLGVCYLRRRAMSLDDHACDFTVAAAAATNLSAKALLAELAPVIPVVRLEDLICDDEICRASAGRGSVYRDGGHLSIDGSAWLGRQNDLAGIILRKTATH</sequence>
<dbReference type="InterPro" id="IPR043968">
    <property type="entry name" value="SGNH"/>
</dbReference>
<dbReference type="PANTHER" id="PTHR23028">
    <property type="entry name" value="ACETYLTRANSFERASE"/>
    <property type="match status" value="1"/>
</dbReference>
<keyword evidence="1" id="KW-1133">Transmembrane helix</keyword>
<feature type="transmembrane region" description="Helical" evidence="1">
    <location>
        <begin position="272"/>
        <end position="288"/>
    </location>
</feature>
<dbReference type="Pfam" id="PF01757">
    <property type="entry name" value="Acyl_transf_3"/>
    <property type="match status" value="1"/>
</dbReference>
<feature type="transmembrane region" description="Helical" evidence="1">
    <location>
        <begin position="242"/>
        <end position="260"/>
    </location>
</feature>
<evidence type="ECO:0000313" key="5">
    <source>
        <dbReference type="Proteomes" id="UP000588647"/>
    </source>
</evidence>
<dbReference type="PANTHER" id="PTHR23028:SF53">
    <property type="entry name" value="ACYL_TRANSF_3 DOMAIN-CONTAINING PROTEIN"/>
    <property type="match status" value="1"/>
</dbReference>
<feature type="domain" description="Acyltransferase 3" evidence="2">
    <location>
        <begin position="5"/>
        <end position="319"/>
    </location>
</feature>
<evidence type="ECO:0000256" key="1">
    <source>
        <dbReference type="SAM" id="Phobius"/>
    </source>
</evidence>
<keyword evidence="5" id="KW-1185">Reference proteome</keyword>
<organism evidence="4 5">
    <name type="scientific">Aurantimonas endophytica</name>
    <dbReference type="NCBI Taxonomy" id="1522175"/>
    <lineage>
        <taxon>Bacteria</taxon>
        <taxon>Pseudomonadati</taxon>
        <taxon>Pseudomonadota</taxon>
        <taxon>Alphaproteobacteria</taxon>
        <taxon>Hyphomicrobiales</taxon>
        <taxon>Aurantimonadaceae</taxon>
        <taxon>Aurantimonas</taxon>
    </lineage>
</organism>
<feature type="transmembrane region" description="Helical" evidence="1">
    <location>
        <begin position="308"/>
        <end position="327"/>
    </location>
</feature>
<evidence type="ECO:0000259" key="3">
    <source>
        <dbReference type="Pfam" id="PF19040"/>
    </source>
</evidence>
<keyword evidence="1" id="KW-0812">Transmembrane</keyword>
<dbReference type="AlphaFoldDB" id="A0A7W6HHX1"/>
<evidence type="ECO:0000259" key="2">
    <source>
        <dbReference type="Pfam" id="PF01757"/>
    </source>
</evidence>
<dbReference type="GO" id="GO:0009103">
    <property type="term" value="P:lipopolysaccharide biosynthetic process"/>
    <property type="evidence" value="ECO:0007669"/>
    <property type="project" value="TreeGrafter"/>
</dbReference>
<comment type="caution">
    <text evidence="4">The sequence shown here is derived from an EMBL/GenBank/DDBJ whole genome shotgun (WGS) entry which is preliminary data.</text>
</comment>
<dbReference type="EMBL" id="JACIEM010000007">
    <property type="protein sequence ID" value="MBB4005501.1"/>
    <property type="molecule type" value="Genomic_DNA"/>
</dbReference>
<reference evidence="4 5" key="1">
    <citation type="submission" date="2020-08" db="EMBL/GenBank/DDBJ databases">
        <title>Genomic Encyclopedia of Type Strains, Phase IV (KMG-IV): sequencing the most valuable type-strain genomes for metagenomic binning, comparative biology and taxonomic classification.</title>
        <authorList>
            <person name="Goeker M."/>
        </authorList>
    </citation>
    <scope>NUCLEOTIDE SEQUENCE [LARGE SCALE GENOMIC DNA]</scope>
    <source>
        <strain evidence="4 5">DSM 103570</strain>
    </source>
</reference>
<proteinExistence type="predicted"/>
<dbReference type="InterPro" id="IPR002656">
    <property type="entry name" value="Acyl_transf_3_dom"/>
</dbReference>
<feature type="transmembrane region" description="Helical" evidence="1">
    <location>
        <begin position="347"/>
        <end position="370"/>
    </location>
</feature>
<accession>A0A7W6HHX1</accession>
<name>A0A7W6HHX1_9HYPH</name>
<feature type="transmembrane region" description="Helical" evidence="1">
    <location>
        <begin position="7"/>
        <end position="25"/>
    </location>
</feature>
<protein>
    <submittedName>
        <fullName evidence="4">Peptidoglycan/LPS O-acetylase OafA/YrhL</fullName>
    </submittedName>
</protein>
<dbReference type="GO" id="GO:0016020">
    <property type="term" value="C:membrane"/>
    <property type="evidence" value="ECO:0007669"/>
    <property type="project" value="TreeGrafter"/>
</dbReference>
<feature type="transmembrane region" description="Helical" evidence="1">
    <location>
        <begin position="216"/>
        <end position="236"/>
    </location>
</feature>
<keyword evidence="1" id="KW-0472">Membrane</keyword>
<feature type="transmembrane region" description="Helical" evidence="1">
    <location>
        <begin position="186"/>
        <end position="209"/>
    </location>
</feature>
<feature type="domain" description="SGNH" evidence="3">
    <location>
        <begin position="399"/>
        <end position="633"/>
    </location>
</feature>
<gene>
    <name evidence="4" type="ORF">GGR03_004603</name>
</gene>
<dbReference type="Proteomes" id="UP000588647">
    <property type="component" value="Unassembled WGS sequence"/>
</dbReference>